<accession>A0A6G1PZH9</accession>
<name>A0A6G1PZH9_CHAAH</name>
<evidence type="ECO:0000313" key="1">
    <source>
        <dbReference type="EMBL" id="KAF3695657.1"/>
    </source>
</evidence>
<gene>
    <name evidence="1" type="ORF">EXN66_Car011333</name>
</gene>
<proteinExistence type="predicted"/>
<evidence type="ECO:0000313" key="2">
    <source>
        <dbReference type="Proteomes" id="UP000503349"/>
    </source>
</evidence>
<keyword evidence="2" id="KW-1185">Reference proteome</keyword>
<sequence>MEREEWKVAGGVKPLEIGYLLSWKCVCVCVCVCKCCRDKRFPELLCMCM</sequence>
<organism evidence="1 2">
    <name type="scientific">Channa argus</name>
    <name type="common">Northern snakehead</name>
    <name type="synonym">Ophicephalus argus</name>
    <dbReference type="NCBI Taxonomy" id="215402"/>
    <lineage>
        <taxon>Eukaryota</taxon>
        <taxon>Metazoa</taxon>
        <taxon>Chordata</taxon>
        <taxon>Craniata</taxon>
        <taxon>Vertebrata</taxon>
        <taxon>Euteleostomi</taxon>
        <taxon>Actinopterygii</taxon>
        <taxon>Neopterygii</taxon>
        <taxon>Teleostei</taxon>
        <taxon>Neoteleostei</taxon>
        <taxon>Acanthomorphata</taxon>
        <taxon>Anabantaria</taxon>
        <taxon>Anabantiformes</taxon>
        <taxon>Channoidei</taxon>
        <taxon>Channidae</taxon>
        <taxon>Channa</taxon>
    </lineage>
</organism>
<dbReference type="AlphaFoldDB" id="A0A6G1PZH9"/>
<dbReference type="EMBL" id="CM015722">
    <property type="protein sequence ID" value="KAF3695657.1"/>
    <property type="molecule type" value="Genomic_DNA"/>
</dbReference>
<dbReference type="Proteomes" id="UP000503349">
    <property type="component" value="Chromosome 11"/>
</dbReference>
<reference evidence="1 2" key="1">
    <citation type="submission" date="2019-02" db="EMBL/GenBank/DDBJ databases">
        <title>Opniocepnalus argus genome.</title>
        <authorList>
            <person name="Zhou C."/>
            <person name="Xiao S."/>
        </authorList>
    </citation>
    <scope>NUCLEOTIDE SEQUENCE [LARGE SCALE GENOMIC DNA]</scope>
    <source>
        <strain evidence="1">OARG1902GOOAL</strain>
        <tissue evidence="1">Muscle</tissue>
    </source>
</reference>
<protein>
    <submittedName>
        <fullName evidence="1">Uncharacterized protein</fullName>
    </submittedName>
</protein>
<reference evidence="2" key="2">
    <citation type="submission" date="2019-02" db="EMBL/GenBank/DDBJ databases">
        <title>Opniocepnalus argus Var Kimnra genome.</title>
        <authorList>
            <person name="Zhou C."/>
            <person name="Xiao S."/>
        </authorList>
    </citation>
    <scope>NUCLEOTIDE SEQUENCE [LARGE SCALE GENOMIC DNA]</scope>
</reference>